<dbReference type="Pfam" id="PF13276">
    <property type="entry name" value="HTH_21"/>
    <property type="match status" value="1"/>
</dbReference>
<dbReference type="InterPro" id="IPR001584">
    <property type="entry name" value="Integrase_cat-core"/>
</dbReference>
<evidence type="ECO:0000313" key="4">
    <source>
        <dbReference type="EMBL" id="MEE4597208.1"/>
    </source>
</evidence>
<dbReference type="NCBIfam" id="NF033516">
    <property type="entry name" value="transpos_IS3"/>
    <property type="match status" value="1"/>
</dbReference>
<evidence type="ECO:0000256" key="2">
    <source>
        <dbReference type="SAM" id="MobiDB-lite"/>
    </source>
</evidence>
<organism evidence="4 5">
    <name type="scientific">Streptomyces asiaticus subsp. ignotus</name>
    <dbReference type="NCBI Taxonomy" id="3098222"/>
    <lineage>
        <taxon>Bacteria</taxon>
        <taxon>Bacillati</taxon>
        <taxon>Actinomycetota</taxon>
        <taxon>Actinomycetes</taxon>
        <taxon>Kitasatosporales</taxon>
        <taxon>Streptomycetaceae</taxon>
        <taxon>Streptomyces</taxon>
        <taxon>Streptomyces violaceusniger group</taxon>
    </lineage>
</organism>
<dbReference type="RefSeq" id="WP_330813913.1">
    <property type="nucleotide sequence ID" value="NZ_JAZBJO010000032.1"/>
</dbReference>
<dbReference type="InterPro" id="IPR048020">
    <property type="entry name" value="Transpos_IS3"/>
</dbReference>
<feature type="domain" description="Integrase catalytic" evidence="3">
    <location>
        <begin position="168"/>
        <end position="332"/>
    </location>
</feature>
<comment type="function">
    <text evidence="1">Involved in the transposition of the insertion sequence.</text>
</comment>
<dbReference type="InterPro" id="IPR036397">
    <property type="entry name" value="RNaseH_sf"/>
</dbReference>
<dbReference type="InterPro" id="IPR025948">
    <property type="entry name" value="HTH-like_dom"/>
</dbReference>
<dbReference type="Pfam" id="PF00665">
    <property type="entry name" value="rve"/>
    <property type="match status" value="1"/>
</dbReference>
<dbReference type="SUPFAM" id="SSF53098">
    <property type="entry name" value="Ribonuclease H-like"/>
    <property type="match status" value="1"/>
</dbReference>
<feature type="compositionally biased region" description="Basic and acidic residues" evidence="2">
    <location>
        <begin position="18"/>
        <end position="31"/>
    </location>
</feature>
<comment type="caution">
    <text evidence="4">The sequence shown here is derived from an EMBL/GenBank/DDBJ whole genome shotgun (WGS) entry which is preliminary data.</text>
</comment>
<feature type="compositionally biased region" description="Basic and acidic residues" evidence="2">
    <location>
        <begin position="1"/>
        <end position="10"/>
    </location>
</feature>
<accession>A0ABU7Q776</accession>
<evidence type="ECO:0000256" key="1">
    <source>
        <dbReference type="ARBA" id="ARBA00002286"/>
    </source>
</evidence>
<dbReference type="Gene3D" id="3.30.420.10">
    <property type="entry name" value="Ribonuclease H-like superfamily/Ribonuclease H"/>
    <property type="match status" value="1"/>
</dbReference>
<dbReference type="PANTHER" id="PTHR46889">
    <property type="entry name" value="TRANSPOSASE INSF FOR INSERTION SEQUENCE IS3B-RELATED"/>
    <property type="match status" value="1"/>
</dbReference>
<dbReference type="PROSITE" id="PS50994">
    <property type="entry name" value="INTEGRASE"/>
    <property type="match status" value="1"/>
</dbReference>
<name>A0ABU7Q776_9ACTN</name>
<feature type="region of interest" description="Disordered" evidence="2">
    <location>
        <begin position="1"/>
        <end position="35"/>
    </location>
</feature>
<keyword evidence="5" id="KW-1185">Reference proteome</keyword>
<dbReference type="PANTHER" id="PTHR46889:SF4">
    <property type="entry name" value="TRANSPOSASE INSO FOR INSERTION SEQUENCE ELEMENT IS911B-RELATED"/>
    <property type="match status" value="1"/>
</dbReference>
<dbReference type="EMBL" id="JAZBJO010000032">
    <property type="protein sequence ID" value="MEE4597208.1"/>
    <property type="molecule type" value="Genomic_DNA"/>
</dbReference>
<protein>
    <submittedName>
        <fullName evidence="4">IS3 family transposase</fullName>
    </submittedName>
</protein>
<sequence>MGRTDEHGARGAEAAAQAEHRVAEDDRDLEKSGGLLRQGQRPVSEVYRFIAAEKAVHPVALLCGVLGVVRSSFYAWLEAEEARQARARADDALAHEITVIHLASKGAYGVPRVHAELRRLGRAVNRKRVERVMRERGIVGVTRRRRRSLTRPDKQARPAPDLIGRDFTAARPGTRLVGDITYLPTQEGWLYLACWLDLATREVVGCAMADHHRAELVVDALRMVHGRSRLEAGCILHSDRGSEYTSAEFRAEIRSLGLRQSTGRTGSCYDNAAAESFWAVLKEEIGTRLWPDRATARAEVFTFIETFYNRRRLRKHAVFGYITPNETHQRLQNDQALAA</sequence>
<dbReference type="InterPro" id="IPR012337">
    <property type="entry name" value="RNaseH-like_sf"/>
</dbReference>
<dbReference type="Proteomes" id="UP001354709">
    <property type="component" value="Unassembled WGS sequence"/>
</dbReference>
<gene>
    <name evidence="4" type="ORF">V2J94_35870</name>
</gene>
<evidence type="ECO:0000313" key="5">
    <source>
        <dbReference type="Proteomes" id="UP001354709"/>
    </source>
</evidence>
<proteinExistence type="predicted"/>
<reference evidence="4 5" key="1">
    <citation type="submission" date="2023-11" db="EMBL/GenBank/DDBJ databases">
        <title>30 novel species of actinomycetes from the DSMZ collection.</title>
        <authorList>
            <person name="Nouioui I."/>
        </authorList>
    </citation>
    <scope>NUCLEOTIDE SEQUENCE [LARGE SCALE GENOMIC DNA]</scope>
    <source>
        <strain evidence="4 5">DSM 41524</strain>
    </source>
</reference>
<dbReference type="InterPro" id="IPR050900">
    <property type="entry name" value="Transposase_IS3/IS150/IS904"/>
</dbReference>
<evidence type="ECO:0000259" key="3">
    <source>
        <dbReference type="PROSITE" id="PS50994"/>
    </source>
</evidence>